<keyword evidence="9" id="KW-0326">Glycosidase</keyword>
<dbReference type="PANTHER" id="PTHR11742">
    <property type="entry name" value="MANNOSYL-OLIGOSACCHARIDE ALPHA-1,2-MANNOSIDASE-RELATED"/>
    <property type="match status" value="1"/>
</dbReference>
<comment type="pathway">
    <text evidence="2">Protein modification; protein glycosylation.</text>
</comment>
<dbReference type="GO" id="GO:0016020">
    <property type="term" value="C:membrane"/>
    <property type="evidence" value="ECO:0007669"/>
    <property type="project" value="InterPro"/>
</dbReference>
<feature type="active site" evidence="6">
    <location>
        <position position="502"/>
    </location>
</feature>
<evidence type="ECO:0000256" key="8">
    <source>
        <dbReference type="PIRSR" id="PIRSR601382-3"/>
    </source>
</evidence>
<keyword evidence="4 9" id="KW-0378">Hydrolase</keyword>
<gene>
    <name evidence="10" type="ORF">NLU13_1054</name>
</gene>
<dbReference type="FunFam" id="1.50.10.10:FF:000037">
    <property type="entry name" value="alpha-1,2-Mannosidase"/>
    <property type="match status" value="1"/>
</dbReference>
<dbReference type="PRINTS" id="PR00747">
    <property type="entry name" value="GLYHDRLASE47"/>
</dbReference>
<proteinExistence type="inferred from homology"/>
<dbReference type="EMBL" id="JAPDFR010000001">
    <property type="protein sequence ID" value="KAK0391554.1"/>
    <property type="molecule type" value="Genomic_DNA"/>
</dbReference>
<dbReference type="GO" id="GO:0036503">
    <property type="term" value="P:ERAD pathway"/>
    <property type="evidence" value="ECO:0007669"/>
    <property type="project" value="UniProtKB-ARBA"/>
</dbReference>
<dbReference type="Pfam" id="PF01532">
    <property type="entry name" value="Glyco_hydro_47"/>
    <property type="match status" value="1"/>
</dbReference>
<dbReference type="GO" id="GO:0004571">
    <property type="term" value="F:mannosyl-oligosaccharide 1,2-alpha-mannosidase activity"/>
    <property type="evidence" value="ECO:0007669"/>
    <property type="project" value="InterPro"/>
</dbReference>
<feature type="active site" description="Proton donor" evidence="6">
    <location>
        <position position="184"/>
    </location>
</feature>
<evidence type="ECO:0000256" key="6">
    <source>
        <dbReference type="PIRSR" id="PIRSR601382-1"/>
    </source>
</evidence>
<feature type="active site" evidence="6">
    <location>
        <position position="320"/>
    </location>
</feature>
<keyword evidence="7" id="KW-0106">Calcium</keyword>
<dbReference type="InterPro" id="IPR036026">
    <property type="entry name" value="Seven-hairpin_glycosidases"/>
</dbReference>
<evidence type="ECO:0000256" key="9">
    <source>
        <dbReference type="RuleBase" id="RU361193"/>
    </source>
</evidence>
<name>A0AA39GS59_SARSR</name>
<evidence type="ECO:0000256" key="7">
    <source>
        <dbReference type="PIRSR" id="PIRSR601382-2"/>
    </source>
</evidence>
<feature type="binding site" evidence="7">
    <location>
        <position position="589"/>
    </location>
    <ligand>
        <name>Ca(2+)</name>
        <dbReference type="ChEBI" id="CHEBI:29108"/>
    </ligand>
</feature>
<comment type="caution">
    <text evidence="10">The sequence shown here is derived from an EMBL/GenBank/DDBJ whole genome shotgun (WGS) entry which is preliminary data.</text>
</comment>
<dbReference type="SUPFAM" id="SSF48225">
    <property type="entry name" value="Seven-hairpin glycosidases"/>
    <property type="match status" value="1"/>
</dbReference>
<comment type="similarity">
    <text evidence="3 9">Belongs to the glycosyl hydrolase 47 family.</text>
</comment>
<evidence type="ECO:0000256" key="2">
    <source>
        <dbReference type="ARBA" id="ARBA00004922"/>
    </source>
</evidence>
<evidence type="ECO:0000313" key="10">
    <source>
        <dbReference type="EMBL" id="KAK0391554.1"/>
    </source>
</evidence>
<dbReference type="InterPro" id="IPR050749">
    <property type="entry name" value="Glycosyl_Hydrolase_47"/>
</dbReference>
<accession>A0AA39GS59</accession>
<dbReference type="InterPro" id="IPR012341">
    <property type="entry name" value="6hp_glycosidase-like_sf"/>
</dbReference>
<dbReference type="AlphaFoldDB" id="A0AA39GS59"/>
<dbReference type="GO" id="GO:0005975">
    <property type="term" value="P:carbohydrate metabolic process"/>
    <property type="evidence" value="ECO:0007669"/>
    <property type="project" value="InterPro"/>
</dbReference>
<dbReference type="InterPro" id="IPR001382">
    <property type="entry name" value="Glyco_hydro_47"/>
</dbReference>
<dbReference type="GO" id="GO:0005509">
    <property type="term" value="F:calcium ion binding"/>
    <property type="evidence" value="ECO:0007669"/>
    <property type="project" value="InterPro"/>
</dbReference>
<reference evidence="10" key="1">
    <citation type="submission" date="2022-10" db="EMBL/GenBank/DDBJ databases">
        <title>Determination and structural analysis of whole genome sequence of Sarocladium strictum F4-1.</title>
        <authorList>
            <person name="Hu L."/>
            <person name="Jiang Y."/>
        </authorList>
    </citation>
    <scope>NUCLEOTIDE SEQUENCE</scope>
    <source>
        <strain evidence="10">F4-1</strain>
    </source>
</reference>
<keyword evidence="5 8" id="KW-1015">Disulfide bond</keyword>
<organism evidence="10 11">
    <name type="scientific">Sarocladium strictum</name>
    <name type="common">Black bundle disease fungus</name>
    <name type="synonym">Acremonium strictum</name>
    <dbReference type="NCBI Taxonomy" id="5046"/>
    <lineage>
        <taxon>Eukaryota</taxon>
        <taxon>Fungi</taxon>
        <taxon>Dikarya</taxon>
        <taxon>Ascomycota</taxon>
        <taxon>Pezizomycotina</taxon>
        <taxon>Sordariomycetes</taxon>
        <taxon>Hypocreomycetidae</taxon>
        <taxon>Hypocreales</taxon>
        <taxon>Sarocladiaceae</taxon>
        <taxon>Sarocladium</taxon>
    </lineage>
</organism>
<evidence type="ECO:0000256" key="3">
    <source>
        <dbReference type="ARBA" id="ARBA00007658"/>
    </source>
</evidence>
<dbReference type="EC" id="3.2.1.-" evidence="9"/>
<evidence type="ECO:0000256" key="4">
    <source>
        <dbReference type="ARBA" id="ARBA00022801"/>
    </source>
</evidence>
<feature type="active site" description="Proton donor" evidence="6">
    <location>
        <position position="437"/>
    </location>
</feature>
<evidence type="ECO:0000256" key="1">
    <source>
        <dbReference type="ARBA" id="ARBA00001913"/>
    </source>
</evidence>
<protein>
    <recommendedName>
        <fullName evidence="9">alpha-1,2-Mannosidase</fullName>
        <ecNumber evidence="9">3.2.1.-</ecNumber>
    </recommendedName>
</protein>
<comment type="cofactor">
    <cofactor evidence="1 7">
        <name>Ca(2+)</name>
        <dbReference type="ChEBI" id="CHEBI:29108"/>
    </cofactor>
</comment>
<dbReference type="PANTHER" id="PTHR11742:SF89">
    <property type="entry name" value="ALPHA-1,2-MANNOSIDASE"/>
    <property type="match status" value="1"/>
</dbReference>
<dbReference type="Gene3D" id="1.50.10.10">
    <property type="match status" value="1"/>
</dbReference>
<sequence>MLIAPRGRRVLLAASAAILVTFYFWSLPKDAIPPIQLDLPAAASFPSSLPLNEAYAWRTLKTNYPVSTVAPLPTEQPRSFPKVQAVFTKESRSSRQQRLERQKAVKETFLRSWKAYKEHAWLQDELKPVTGSSHNPFGGWAASLVDALDTLWIMDLKEEFAEAVGAIDQIDFRETTLDEVNVFETTIRYLGGFLSAFDLSQDPRLLQKAVEVGDMIYKSFDTPNHMPVMRWDVKAAASGERQVAKSGTLSAEIGSLCMELTHLSQISGDPKWFDAAHRITEALAKQQDSTELPGMWPLVVDAEKQTFNAGSTFTLGAMADSLYEYLPKMVALTGGQLPIYQKMYEKAMDVAPKHLFYKPMTPTNEDILVSTAFQTKGGSAVHGERDTQGQHLVCFLGGMLALGSKLFERRQDMQLAEKLTNGCIYAYRAFPHRIMPETWHMVPCEPDSECPWDENRWKKEVLRINSMSSDATLQEADAIIHDDALPQGFTKISDRRYILRPEAIESAFVLYRVTGRQSFADAAWDMFTAIEASTRTSLANTAVSDITRPGEPRQQDSMESFWMGETLKYAYLAFSEPGLISLDDYVFNTEAHPFRRLKP</sequence>
<keyword evidence="11" id="KW-1185">Reference proteome</keyword>
<evidence type="ECO:0000256" key="5">
    <source>
        <dbReference type="ARBA" id="ARBA00023157"/>
    </source>
</evidence>
<dbReference type="GO" id="GO:0005783">
    <property type="term" value="C:endoplasmic reticulum"/>
    <property type="evidence" value="ECO:0007669"/>
    <property type="project" value="TreeGrafter"/>
</dbReference>
<dbReference type="Proteomes" id="UP001175261">
    <property type="component" value="Unassembled WGS sequence"/>
</dbReference>
<keyword evidence="7" id="KW-0479">Metal-binding</keyword>
<feature type="disulfide bond" evidence="8">
    <location>
        <begin position="394"/>
        <end position="423"/>
    </location>
</feature>
<evidence type="ECO:0000313" key="11">
    <source>
        <dbReference type="Proteomes" id="UP001175261"/>
    </source>
</evidence>